<evidence type="ECO:0000313" key="9">
    <source>
        <dbReference type="EMBL" id="MDT9610005.1"/>
    </source>
</evidence>
<reference evidence="8" key="14">
    <citation type="submission" date="2023-05" db="EMBL/GenBank/DDBJ databases">
        <title>Cataloging the Phylogenetic Diversity of Human Bladder Bacteria.</title>
        <authorList>
            <person name="Du J."/>
        </authorList>
    </citation>
    <scope>NUCLEOTIDE SEQUENCE</scope>
    <source>
        <strain evidence="8">UMB9226</strain>
    </source>
</reference>
<reference evidence="2" key="12">
    <citation type="journal article" date="2021" name="PeerJ">
        <title>Extensive microbial diversity within the chicken gut microbiome revealed by metagenomics and culture.</title>
        <authorList>
            <person name="Gilroy R."/>
            <person name="Ravi A."/>
            <person name="Getino M."/>
            <person name="Pursley I."/>
            <person name="Horton D.L."/>
            <person name="Alikhan N.F."/>
            <person name="Baker D."/>
            <person name="Gharbi K."/>
            <person name="Hall N."/>
            <person name="Watson M."/>
            <person name="Adriaenssens E.M."/>
            <person name="Foster-Nyarko E."/>
            <person name="Jarju S."/>
            <person name="Secka A."/>
            <person name="Antonio M."/>
            <person name="Oren A."/>
            <person name="Chaudhuri R.R."/>
            <person name="La Ragione R."/>
            <person name="Hildebrand F."/>
            <person name="Pallen M.J."/>
        </authorList>
    </citation>
    <scope>NUCLEOTIDE SEQUENCE</scope>
    <source>
        <strain evidence="2">CHK194-22301</strain>
    </source>
</reference>
<dbReference type="RefSeq" id="WP_005719435.1">
    <property type="nucleotide sequence ID" value="NZ_AP025162.1"/>
</dbReference>
<reference evidence="11 27" key="10">
    <citation type="submission" date="2020-01" db="EMBL/GenBank/DDBJ databases">
        <title>Vaginal microbiome of pregnant Indian women: Insights into the genome of dominants Lactobacillus species.</title>
        <authorList>
            <person name="Das B."/>
            <person name="Mehta O."/>
            <person name="Ghosh T.S."/>
            <person name="Kothidar A."/>
            <person name="Gowtham M.R."/>
            <person name="Mitra R."/>
            <person name="Kshetrapal P."/>
            <person name="Wadhwa N."/>
            <person name="Thiruvengadam R."/>
            <person name="Nair G.B."/>
            <person name="Bhatnagar S."/>
            <person name="Pore S."/>
        </authorList>
    </citation>
    <scope>NUCLEOTIDE SEQUENCE [LARGE SCALE GENOMIC DNA]</scope>
    <source>
        <strain evidence="11 27">Indica2</strain>
    </source>
</reference>
<dbReference type="Proteomes" id="UP000235119">
    <property type="component" value="Unassembled WGS sequence"/>
</dbReference>
<dbReference type="STRING" id="47770.GCA_001567095_01316"/>
<evidence type="ECO:0000313" key="17">
    <source>
        <dbReference type="EMBL" id="TDN30892.1"/>
    </source>
</evidence>
<reference evidence="5 26" key="8">
    <citation type="submission" date="2019-09" db="EMBL/GenBank/DDBJ databases">
        <title>Investigation of probiotic properties of different lactic acid bacteria.</title>
        <authorList>
            <person name="Jaomanjaka F."/>
            <person name="Blanc P."/>
        </authorList>
    </citation>
    <scope>NUCLEOTIDE SEQUENCE [LARGE SCALE GENOMIC DNA]</scope>
    <source>
        <strain evidence="5 26">BIO6272</strain>
    </source>
</reference>
<dbReference type="Proteomes" id="UP000295195">
    <property type="component" value="Unassembled WGS sequence"/>
</dbReference>
<dbReference type="EMBL" id="JASOGN010000003">
    <property type="protein sequence ID" value="MDK6501895.1"/>
    <property type="molecule type" value="Genomic_DNA"/>
</dbReference>
<reference evidence="7" key="11">
    <citation type="submission" date="2020-07" db="EMBL/GenBank/DDBJ databases">
        <title>Comparative genomics analyses of Lactobacillus crispatus isolated from different ecological niches.</title>
        <authorList>
            <person name="Mancino W."/>
            <person name="Mancabelli L."/>
            <person name="Lugli G.A."/>
            <person name="Milani C."/>
            <person name="Viappiani A."/>
            <person name="Anzalone R."/>
            <person name="Longhi G."/>
            <person name="Ventura M."/>
            <person name="Turroni F."/>
        </authorList>
    </citation>
    <scope>NUCLEOTIDE SEQUENCE</scope>
    <source>
        <strain evidence="7">LB65</strain>
    </source>
</reference>
<dbReference type="Proteomes" id="UP000198437">
    <property type="component" value="Unassembled WGS sequence"/>
</dbReference>
<name>A0A120DN23_9LACO</name>
<dbReference type="EMBL" id="JACCPP010000023">
    <property type="protein sequence ID" value="MBI1708382.1"/>
    <property type="molecule type" value="Genomic_DNA"/>
</dbReference>
<reference evidence="6 18" key="1">
    <citation type="journal article" date="2016" name="Microbiology (Mosc.)">
        <title>Comparison of Lactobacillus crispatus isolates from Lactobacillus-dominated vaginal microbiomes with isolates from microbiomes containing bacterial vaginosis-associated bacteria.</title>
        <authorList>
            <person name="Abdelmaksoud A.A."/>
            <person name="Koparde V.N."/>
            <person name="Sheth N.U."/>
            <person name="Serrano M.G."/>
            <person name="Glascock A.L."/>
            <person name="Fettweis J.M."/>
            <person name="Strauss Iii J.F."/>
            <person name="Buck G.A."/>
            <person name="Jefferson K.K."/>
        </authorList>
    </citation>
    <scope>NUCLEOTIDE SEQUENCE [LARGE SCALE GENOMIC DNA]</scope>
    <source>
        <strain evidence="6 18">VMC3</strain>
    </source>
</reference>
<dbReference type="Proteomes" id="UP000322051">
    <property type="component" value="Unassembled WGS sequence"/>
</dbReference>
<reference evidence="17 23" key="4">
    <citation type="submission" date="2017-06" db="EMBL/GenBank/DDBJ databases">
        <authorList>
            <person name="Swanenburg J."/>
            <person name="Kort R."/>
        </authorList>
    </citation>
    <scope>NUCLEOTIDE SEQUENCE [LARGE SCALE GENOMIC DNA]</scope>
    <source>
        <strain evidence="17 23">RL05</strain>
    </source>
</reference>
<dbReference type="EMBL" id="JAVTXN010000039">
    <property type="protein sequence ID" value="MDT9610005.1"/>
    <property type="molecule type" value="Genomic_DNA"/>
</dbReference>
<reference evidence="2" key="13">
    <citation type="submission" date="2021-09" db="EMBL/GenBank/DDBJ databases">
        <authorList>
            <person name="Gilroy R."/>
        </authorList>
    </citation>
    <scope>NUCLEOTIDE SEQUENCE</scope>
    <source>
        <strain evidence="2">CHK194-22301</strain>
    </source>
</reference>
<dbReference type="EMBL" id="VUAO01000005">
    <property type="protein sequence ID" value="KAA8798904.1"/>
    <property type="molecule type" value="Genomic_DNA"/>
</dbReference>
<evidence type="ECO:0000313" key="22">
    <source>
        <dbReference type="Proteomes" id="UP000289808"/>
    </source>
</evidence>
<evidence type="ECO:0000313" key="7">
    <source>
        <dbReference type="EMBL" id="MBI1708382.1"/>
    </source>
</evidence>
<evidence type="ECO:0000313" key="12">
    <source>
        <dbReference type="EMBL" id="OXC24014.1"/>
    </source>
</evidence>
<evidence type="ECO:0000313" key="27">
    <source>
        <dbReference type="Proteomes" id="UP000460132"/>
    </source>
</evidence>
<evidence type="ECO:0000313" key="19">
    <source>
        <dbReference type="Proteomes" id="UP000198437"/>
    </source>
</evidence>
<evidence type="ECO:0000313" key="14">
    <source>
        <dbReference type="EMBL" id="PLT10629.1"/>
    </source>
</evidence>
<keyword evidence="29" id="KW-1185">Reference proteome</keyword>
<dbReference type="Proteomes" id="UP001253287">
    <property type="component" value="Unassembled WGS sequence"/>
</dbReference>
<evidence type="ECO:0000313" key="5">
    <source>
        <dbReference type="EMBL" id="KAB1973024.1"/>
    </source>
</evidence>
<evidence type="ECO:0000313" key="15">
    <source>
        <dbReference type="EMBL" id="QHQ67768.1"/>
    </source>
</evidence>
<reference evidence="24 25" key="7">
    <citation type="submission" date="2019-09" db="EMBL/GenBank/DDBJ databases">
        <title>Comparative analysis of L. crispatus genomes revealed niche specific adaptation to different host and body sites.</title>
        <authorList>
            <person name="Pan M."/>
            <person name="Hidalgo-Cantabrana C."/>
            <person name="Barrangou R."/>
        </authorList>
    </citation>
    <scope>NUCLEOTIDE SEQUENCE [LARGE SCALE GENOMIC DNA]</scope>
    <source>
        <strain evidence="4 25">NCK2488</strain>
        <strain evidence="3 24">NCK973</strain>
    </source>
</reference>
<evidence type="ECO:0000313" key="8">
    <source>
        <dbReference type="EMBL" id="MDK6501895.1"/>
    </source>
</evidence>
<dbReference type="EMBL" id="PKIW01000055">
    <property type="protein sequence ID" value="PLT10629.1"/>
    <property type="molecule type" value="Genomic_DNA"/>
</dbReference>
<dbReference type="Proteomes" id="UP000464915">
    <property type="component" value="Chromosome"/>
</dbReference>
<dbReference type="Proteomes" id="UP000460132">
    <property type="component" value="Unassembled WGS sequence"/>
</dbReference>
<dbReference type="Proteomes" id="UP001230300">
    <property type="component" value="Unassembled WGS sequence"/>
</dbReference>
<organism evidence="6 18">
    <name type="scientific">Lactobacillus crispatus</name>
    <dbReference type="NCBI Taxonomy" id="47770"/>
    <lineage>
        <taxon>Bacteria</taxon>
        <taxon>Bacillati</taxon>
        <taxon>Bacillota</taxon>
        <taxon>Bacilli</taxon>
        <taxon>Lactobacillales</taxon>
        <taxon>Lactobacillaceae</taxon>
        <taxon>Lactobacillus</taxon>
    </lineage>
</organism>
<reference evidence="15 28" key="9">
    <citation type="submission" date="2019-12" db="EMBL/GenBank/DDBJ databases">
        <title>Complete Genome Sequences of Lactobacillus strains, C25 and P38, Isolated from Chicken Cecum.</title>
        <authorList>
            <person name="Hassan H.M."/>
            <person name="Mendoza M."/>
            <person name="Rezvani M."/>
            <person name="Koci M.D."/>
            <person name="Dickey A.N."/>
            <person name="Scholl E.H."/>
        </authorList>
    </citation>
    <scope>NUCLEOTIDE SEQUENCE [LARGE SCALE GENOMIC DNA]</scope>
    <source>
        <strain evidence="15 28">C25</strain>
    </source>
</reference>
<dbReference type="Proteomes" id="UP000067598">
    <property type="component" value="Unassembled WGS sequence"/>
</dbReference>
<dbReference type="EMBL" id="LYQW01000005">
    <property type="protein sequence ID" value="OXC24014.1"/>
    <property type="molecule type" value="Genomic_DNA"/>
</dbReference>
<dbReference type="EMBL" id="JBETVU010000012">
    <property type="protein sequence ID" value="MES5148785.1"/>
    <property type="molecule type" value="Genomic_DNA"/>
</dbReference>
<proteinExistence type="predicted"/>
<dbReference type="EMBL" id="VUAV01000032">
    <property type="protein sequence ID" value="KAA8812441.1"/>
    <property type="molecule type" value="Genomic_DNA"/>
</dbReference>
<keyword evidence="1" id="KW-0812">Transmembrane</keyword>
<dbReference type="EMBL" id="LJGP01000016">
    <property type="protein sequence ID" value="KWU03979.1"/>
    <property type="molecule type" value="Genomic_DNA"/>
</dbReference>
<evidence type="ECO:0000313" key="10">
    <source>
        <dbReference type="EMBL" id="MES5148785.1"/>
    </source>
</evidence>
<evidence type="ECO:0000313" key="2">
    <source>
        <dbReference type="EMBL" id="HJF10299.1"/>
    </source>
</evidence>
<reference evidence="14 21" key="5">
    <citation type="submission" date="2017-12" db="EMBL/GenBank/DDBJ databases">
        <title>Phylogenetic diversity of female urinary microbiome.</title>
        <authorList>
            <person name="Thomas-White K."/>
            <person name="Wolfe A.J."/>
        </authorList>
    </citation>
    <scope>NUCLEOTIDE SEQUENCE [LARGE SCALE GENOMIC DNA]</scope>
    <source>
        <strain evidence="14 21">UMB0085</strain>
    </source>
</reference>
<dbReference type="PATRIC" id="fig|47770.28.peg.322"/>
<evidence type="ECO:0000313" key="20">
    <source>
        <dbReference type="Proteomes" id="UP000231914"/>
    </source>
</evidence>
<dbReference type="Proteomes" id="UP001434419">
    <property type="component" value="Unassembled WGS sequence"/>
</dbReference>
<dbReference type="EMBL" id="WWFF01000003">
    <property type="protein sequence ID" value="MYN53167.1"/>
    <property type="molecule type" value="Genomic_DNA"/>
</dbReference>
<evidence type="ECO:0000313" key="13">
    <source>
        <dbReference type="EMBL" id="PJZ17296.1"/>
    </source>
</evidence>
<dbReference type="AlphaFoldDB" id="A0A120DN23"/>
<reference evidence="9" key="15">
    <citation type="submission" date="2023-08" db="EMBL/GenBank/DDBJ databases">
        <title>Lactobacillus from the Female Urinary Tract.</title>
        <authorList>
            <person name="Stegman N."/>
            <person name="Jackson B."/>
            <person name="Steiling M."/>
            <person name="Sedano C."/>
            <person name="Wolfe A."/>
            <person name="Putonti C."/>
        </authorList>
    </citation>
    <scope>NUCLEOTIDE SEQUENCE</scope>
    <source>
        <strain evidence="9">UMB5661</strain>
    </source>
</reference>
<keyword evidence="1" id="KW-0472">Membrane</keyword>
<evidence type="ECO:0000313" key="11">
    <source>
        <dbReference type="EMBL" id="MYN53167.1"/>
    </source>
</evidence>
<accession>A0A120DN23</accession>
<evidence type="ECO:0000313" key="26">
    <source>
        <dbReference type="Proteomes" id="UP000430323"/>
    </source>
</evidence>
<keyword evidence="1" id="KW-1133">Transmembrane helix</keyword>
<evidence type="ECO:0000313" key="23">
    <source>
        <dbReference type="Proteomes" id="UP000295195"/>
    </source>
</evidence>
<dbReference type="EMBL" id="MKXG01000023">
    <property type="protein sequence ID" value="PJZ17296.1"/>
    <property type="molecule type" value="Genomic_DNA"/>
</dbReference>
<dbReference type="EMBL" id="SCLX01000002">
    <property type="protein sequence ID" value="RXF60482.1"/>
    <property type="molecule type" value="Genomic_DNA"/>
</dbReference>
<dbReference type="Proteomes" id="UP001194414">
    <property type="component" value="Unassembled WGS sequence"/>
</dbReference>
<evidence type="ECO:0000313" key="3">
    <source>
        <dbReference type="EMBL" id="KAA8798904.1"/>
    </source>
</evidence>
<gene>
    <name evidence="10" type="ORF">ABVC42_02400</name>
    <name evidence="6" type="ORF">AEL95_04690</name>
    <name evidence="12" type="ORF">AYP82_06095</name>
    <name evidence="13" type="ORF">BHU41_06175</name>
    <name evidence="17" type="ORF">CEE75_07410</name>
    <name evidence="14" type="ORF">CYJ79_09365</name>
    <name evidence="16" type="ORF">ERD32_00390</name>
    <name evidence="3" type="ORF">F1C02_02855</name>
    <name evidence="4" type="ORF">F1C09_06305</name>
    <name evidence="5" type="ORF">F8251_07285</name>
    <name evidence="15" type="ORF">GSR61_03875</name>
    <name evidence="11" type="ORF">GTK63_02300</name>
    <name evidence="7" type="ORF">HYQ56_1366</name>
    <name evidence="2" type="ORF">K8V23_05875</name>
    <name evidence="8" type="ORF">QP235_01505</name>
    <name evidence="9" type="ORF">RON39_07685</name>
</gene>
<dbReference type="GeneID" id="69823781"/>
<evidence type="ECO:0000313" key="25">
    <source>
        <dbReference type="Proteomes" id="UP000324504"/>
    </source>
</evidence>
<evidence type="ECO:0000313" key="16">
    <source>
        <dbReference type="EMBL" id="RXF60482.1"/>
    </source>
</evidence>
<dbReference type="EMBL" id="WBOB01000040">
    <property type="protein sequence ID" value="KAB1973024.1"/>
    <property type="molecule type" value="Genomic_DNA"/>
</dbReference>
<evidence type="ECO:0000256" key="1">
    <source>
        <dbReference type="SAM" id="Phobius"/>
    </source>
</evidence>
<evidence type="ECO:0000313" key="29">
    <source>
        <dbReference type="Proteomes" id="UP001434419"/>
    </source>
</evidence>
<dbReference type="EMBL" id="NKLP01000127">
    <property type="protein sequence ID" value="TDN30892.1"/>
    <property type="molecule type" value="Genomic_DNA"/>
</dbReference>
<dbReference type="Proteomes" id="UP000430323">
    <property type="component" value="Unassembled WGS sequence"/>
</dbReference>
<dbReference type="Proteomes" id="UP000289808">
    <property type="component" value="Unassembled WGS sequence"/>
</dbReference>
<protein>
    <submittedName>
        <fullName evidence="7">ABC superfamily ATP binding cassette transporter</fullName>
    </submittedName>
</protein>
<feature type="transmembrane region" description="Helical" evidence="1">
    <location>
        <begin position="52"/>
        <end position="72"/>
    </location>
</feature>
<reference evidence="16 22" key="6">
    <citation type="submission" date="2019-01" db="EMBL/GenBank/DDBJ databases">
        <title>The genome sequence of Lactobacillus crispatus L49.</title>
        <authorList>
            <person name="Zhong J."/>
            <person name="Zhang J."/>
        </authorList>
    </citation>
    <scope>NUCLEOTIDE SEQUENCE [LARGE SCALE GENOMIC DNA]</scope>
    <source>
        <strain evidence="16 22">L49</strain>
    </source>
</reference>
<evidence type="ECO:0000313" key="6">
    <source>
        <dbReference type="EMBL" id="KWU03979.1"/>
    </source>
</evidence>
<dbReference type="Proteomes" id="UP000324504">
    <property type="component" value="Unassembled WGS sequence"/>
</dbReference>
<evidence type="ECO:0000313" key="28">
    <source>
        <dbReference type="Proteomes" id="UP000464915"/>
    </source>
</evidence>
<dbReference type="EMBL" id="CP047142">
    <property type="protein sequence ID" value="QHQ67768.1"/>
    <property type="molecule type" value="Genomic_DNA"/>
</dbReference>
<dbReference type="Proteomes" id="UP000784793">
    <property type="component" value="Unassembled WGS sequence"/>
</dbReference>
<dbReference type="EMBL" id="DYXB01000092">
    <property type="protein sequence ID" value="HJF10299.1"/>
    <property type="molecule type" value="Genomic_DNA"/>
</dbReference>
<reference evidence="12 19" key="2">
    <citation type="submission" date="2016-05" db="EMBL/GenBank/DDBJ databases">
        <authorList>
            <person name="Johnson T.J."/>
            <person name="Youmans B.P."/>
            <person name="Case K.A."/>
        </authorList>
    </citation>
    <scope>NUCLEOTIDE SEQUENCE [LARGE SCALE GENOMIC DNA]</scope>
    <source>
        <strain evidence="12 19">UMNLC6</strain>
    </source>
</reference>
<dbReference type="Proteomes" id="UP000231914">
    <property type="component" value="Unassembled WGS sequence"/>
</dbReference>
<accession>A0A6P1TXW7</accession>
<reference evidence="10" key="16">
    <citation type="submission" date="2024-06" db="EMBL/GenBank/DDBJ databases">
        <title>Vaginal Lactobacillus fatty acid response mechanisms reveal a metabolite-targeted strategy for bacterial vaginosis treatment.</title>
        <authorList>
            <person name="Zhu M."/>
            <person name="Blainey P.C."/>
            <person name="Bloom S.M."/>
            <person name="Kwon D.S."/>
        </authorList>
    </citation>
    <scope>NUCLEOTIDE SEQUENCE</scope>
    <source>
        <strain evidence="10">194_F1_1</strain>
    </source>
</reference>
<evidence type="ECO:0000313" key="21">
    <source>
        <dbReference type="Proteomes" id="UP000235119"/>
    </source>
</evidence>
<feature type="transmembrane region" description="Helical" evidence="1">
    <location>
        <begin position="12"/>
        <end position="32"/>
    </location>
</feature>
<evidence type="ECO:0000313" key="24">
    <source>
        <dbReference type="Proteomes" id="UP000322051"/>
    </source>
</evidence>
<reference evidence="13 20" key="3">
    <citation type="submission" date="2016-10" db="EMBL/GenBank/DDBJ databases">
        <title>WGS of isloates from the oral cavity of healthy individuals.</title>
        <authorList>
            <person name="Sharma S."/>
            <person name="Pal V.K."/>
            <person name="Patil P.B."/>
            <person name="Korpole S."/>
            <person name="Grover V."/>
        </authorList>
    </citation>
    <scope>NUCLEOTIDE SEQUENCE [LARGE SCALE GENOMIC DNA]</scope>
    <source>
        <strain evidence="13 20">DISK12</strain>
    </source>
</reference>
<evidence type="ECO:0000313" key="4">
    <source>
        <dbReference type="EMBL" id="KAA8812441.1"/>
    </source>
</evidence>
<sequence length="86" mass="9342">MKLLKTKILTILCGLLTLNGLAMLFSGLIIQMDEVADFDSAQSLAVANSTNAIILAGIIMILLFGALFFDGWAKLKNRHAKHVKLV</sequence>
<evidence type="ECO:0000313" key="18">
    <source>
        <dbReference type="Proteomes" id="UP000067598"/>
    </source>
</evidence>